<dbReference type="SUPFAM" id="SSF88723">
    <property type="entry name" value="PIN domain-like"/>
    <property type="match status" value="1"/>
</dbReference>
<dbReference type="Gene3D" id="3.40.50.1010">
    <property type="entry name" value="5'-nuclease"/>
    <property type="match status" value="1"/>
</dbReference>
<comment type="caution">
    <text evidence="1">The sequence shown here is derived from an EMBL/GenBank/DDBJ whole genome shotgun (WGS) entry which is preliminary data.</text>
</comment>
<accession>A0A4S3PVV6</accession>
<dbReference type="EMBL" id="SLUB01000006">
    <property type="protein sequence ID" value="THE13967.1"/>
    <property type="molecule type" value="Genomic_DNA"/>
</dbReference>
<protein>
    <recommendedName>
        <fullName evidence="3">PIN domain-containing protein</fullName>
    </recommendedName>
</protein>
<name>A0A4S3PVV6_9BACI</name>
<dbReference type="AlphaFoldDB" id="A0A4S3PVV6"/>
<gene>
    <name evidence="1" type="ORF">E1I69_05555</name>
</gene>
<evidence type="ECO:0000313" key="2">
    <source>
        <dbReference type="Proteomes" id="UP000306477"/>
    </source>
</evidence>
<reference evidence="1 2" key="1">
    <citation type="journal article" date="2019" name="Indoor Air">
        <title>Impacts of indoor surface finishes on bacterial viability.</title>
        <authorList>
            <person name="Hu J."/>
            <person name="Maamar S.B."/>
            <person name="Glawe A.J."/>
            <person name="Gottel N."/>
            <person name="Gilbert J.A."/>
            <person name="Hartmann E.M."/>
        </authorList>
    </citation>
    <scope>NUCLEOTIDE SEQUENCE [LARGE SCALE GENOMIC DNA]</scope>
    <source>
        <strain evidence="1 2">AF060A6</strain>
    </source>
</reference>
<evidence type="ECO:0008006" key="3">
    <source>
        <dbReference type="Google" id="ProtNLM"/>
    </source>
</evidence>
<proteinExistence type="predicted"/>
<keyword evidence="2" id="KW-1185">Reference proteome</keyword>
<dbReference type="Proteomes" id="UP000306477">
    <property type="component" value="Unassembled WGS sequence"/>
</dbReference>
<dbReference type="OrthoDB" id="2989877at2"/>
<organism evidence="1 2">
    <name type="scientific">Bacillus timonensis</name>
    <dbReference type="NCBI Taxonomy" id="1033734"/>
    <lineage>
        <taxon>Bacteria</taxon>
        <taxon>Bacillati</taxon>
        <taxon>Bacillota</taxon>
        <taxon>Bacilli</taxon>
        <taxon>Bacillales</taxon>
        <taxon>Bacillaceae</taxon>
        <taxon>Bacillus</taxon>
    </lineage>
</organism>
<sequence>MKIIDFNNPSFSGFEPDEDILIDTGIILGYYNEYDAYYSTITKLFNDHILNNDNNLFLYINPTVINEISHLAKTPLKQYLKKFPTEAVNFTSGEEESFKEKIINGVKELIENEVLLILDGDKESALKQIELSEALGAVDAVNASIANLYGTSFLTVDRTLTNNIFSRQSDLPNIKTVYYTSGRNRDY</sequence>
<dbReference type="RefSeq" id="WP_136378606.1">
    <property type="nucleotide sequence ID" value="NZ_SLUB01000006.1"/>
</dbReference>
<evidence type="ECO:0000313" key="1">
    <source>
        <dbReference type="EMBL" id="THE13967.1"/>
    </source>
</evidence>
<dbReference type="InterPro" id="IPR029060">
    <property type="entry name" value="PIN-like_dom_sf"/>
</dbReference>